<dbReference type="InterPro" id="IPR036426">
    <property type="entry name" value="Bulb-type_lectin_dom_sf"/>
</dbReference>
<feature type="region of interest" description="Disordered" evidence="2">
    <location>
        <begin position="683"/>
        <end position="726"/>
    </location>
</feature>
<accession>A0ABZ1YXS0</accession>
<protein>
    <recommendedName>
        <fullName evidence="5">Bulb-type lectin domain-containing protein</fullName>
    </recommendedName>
</protein>
<feature type="region of interest" description="Disordered" evidence="2">
    <location>
        <begin position="461"/>
        <end position="497"/>
    </location>
</feature>
<evidence type="ECO:0000313" key="4">
    <source>
        <dbReference type="Proteomes" id="UP001432062"/>
    </source>
</evidence>
<keyword evidence="4" id="KW-1185">Reference proteome</keyword>
<feature type="coiled-coil region" evidence="1">
    <location>
        <begin position="378"/>
        <end position="405"/>
    </location>
</feature>
<dbReference type="EMBL" id="CP109441">
    <property type="protein sequence ID" value="WUV48023.1"/>
    <property type="molecule type" value="Genomic_DNA"/>
</dbReference>
<feature type="compositionally biased region" description="Low complexity" evidence="2">
    <location>
        <begin position="469"/>
        <end position="496"/>
    </location>
</feature>
<feature type="region of interest" description="Disordered" evidence="2">
    <location>
        <begin position="120"/>
        <end position="145"/>
    </location>
</feature>
<dbReference type="Proteomes" id="UP001432062">
    <property type="component" value="Chromosome"/>
</dbReference>
<gene>
    <name evidence="3" type="ORF">OG563_07385</name>
</gene>
<organism evidence="3 4">
    <name type="scientific">Nocardia vinacea</name>
    <dbReference type="NCBI Taxonomy" id="96468"/>
    <lineage>
        <taxon>Bacteria</taxon>
        <taxon>Bacillati</taxon>
        <taxon>Actinomycetota</taxon>
        <taxon>Actinomycetes</taxon>
        <taxon>Mycobacteriales</taxon>
        <taxon>Nocardiaceae</taxon>
        <taxon>Nocardia</taxon>
    </lineage>
</organism>
<feature type="region of interest" description="Disordered" evidence="2">
    <location>
        <begin position="516"/>
        <end position="574"/>
    </location>
</feature>
<evidence type="ECO:0000313" key="3">
    <source>
        <dbReference type="EMBL" id="WUV48023.1"/>
    </source>
</evidence>
<feature type="compositionally biased region" description="Polar residues" evidence="2">
    <location>
        <begin position="533"/>
        <end position="545"/>
    </location>
</feature>
<name>A0ABZ1YXS0_9NOCA</name>
<keyword evidence="1" id="KW-0175">Coiled coil</keyword>
<sequence length="726" mass="76700">MTTYFQVVDGEYVEIEGEPTSAGYYYEVRYSSGGGDGYHYQVLHYSDGTESQAVGYTENLVGTDGELYAYEPSRGRVGEYAVRSISEDQPVGNIADKEIVGFDPPMPPVDERAEDQLLPGEMLHPEGPDSGDNEETRSSITNNGYTLSLNENDELILTDADGNELWGYAGADAAELLSRGSTVKLTADGEIILLDADGNPVLDADGNEVVIREKGDDQHVELVLLYHPPSVSEPLRRAIDEARDALQLQVDCFGKGEGVSAEDVAEWLQNEGLVDSENTSGLTLSYNESYLDYDTQVKNHFKDLDERIRTIAVNANQVGLDAYTEIWDAIDTLDTQLRSIDAVEDVEVVSVGEQGFHTYRRILPDLEDELFGAIATALSDVETIIADANQAMEDAEADSDEESAEYQAGINDGYAAGYEDGLAAAGGTGEDIYDFAADYDDLLGADSTGLADQEFGISSLLDQSSSDVESGATASGGTESGPMWTGNNSSSDSGGNALSKMMEQLWMPQLISSLMNQDKSRGDESEDDPLWADQSNTSAAQSNTPDAGGDGTLPGAVTADLTTPPPVYAGNTMVDMKLPDGSTQKVSSVVAQAVNKELNNPNGSDARAAYEGTPGQASASNPWTAVDSANVQTGDVVQWADRSGLVVVTDAGLQVIANGQLVALDPHIPPDSGHGGYGEFQGFFHPGGADLSGTTETPVSGTPSAPAPPAVPSTPPAAPTPSGDPK</sequence>
<evidence type="ECO:0000256" key="1">
    <source>
        <dbReference type="SAM" id="Coils"/>
    </source>
</evidence>
<evidence type="ECO:0008006" key="5">
    <source>
        <dbReference type="Google" id="ProtNLM"/>
    </source>
</evidence>
<dbReference type="SUPFAM" id="SSF51110">
    <property type="entry name" value="alpha-D-mannose-specific plant lectins"/>
    <property type="match status" value="1"/>
</dbReference>
<reference evidence="3" key="1">
    <citation type="submission" date="2022-10" db="EMBL/GenBank/DDBJ databases">
        <title>The complete genomes of actinobacterial strains from the NBC collection.</title>
        <authorList>
            <person name="Joergensen T.S."/>
            <person name="Alvarez Arevalo M."/>
            <person name="Sterndorff E.B."/>
            <person name="Faurdal D."/>
            <person name="Vuksanovic O."/>
            <person name="Mourched A.-S."/>
            <person name="Charusanti P."/>
            <person name="Shaw S."/>
            <person name="Blin K."/>
            <person name="Weber T."/>
        </authorList>
    </citation>
    <scope>NUCLEOTIDE SEQUENCE</scope>
    <source>
        <strain evidence="3">NBC_01482</strain>
    </source>
</reference>
<feature type="compositionally biased region" description="Pro residues" evidence="2">
    <location>
        <begin position="705"/>
        <end position="726"/>
    </location>
</feature>
<dbReference type="RefSeq" id="WP_329412312.1">
    <property type="nucleotide sequence ID" value="NZ_CP109441.1"/>
</dbReference>
<proteinExistence type="predicted"/>
<evidence type="ECO:0000256" key="2">
    <source>
        <dbReference type="SAM" id="MobiDB-lite"/>
    </source>
</evidence>